<accession>A0ABQ8SDX0</accession>
<proteinExistence type="predicted"/>
<gene>
    <name evidence="2" type="ORF">ANN_20486</name>
</gene>
<dbReference type="Proteomes" id="UP001148838">
    <property type="component" value="Unassembled WGS sequence"/>
</dbReference>
<evidence type="ECO:0000313" key="2">
    <source>
        <dbReference type="EMBL" id="KAJ4431880.1"/>
    </source>
</evidence>
<dbReference type="EMBL" id="JAJSOF020000029">
    <property type="protein sequence ID" value="KAJ4431880.1"/>
    <property type="molecule type" value="Genomic_DNA"/>
</dbReference>
<organism evidence="2 3">
    <name type="scientific">Periplaneta americana</name>
    <name type="common">American cockroach</name>
    <name type="synonym">Blatta americana</name>
    <dbReference type="NCBI Taxonomy" id="6978"/>
    <lineage>
        <taxon>Eukaryota</taxon>
        <taxon>Metazoa</taxon>
        <taxon>Ecdysozoa</taxon>
        <taxon>Arthropoda</taxon>
        <taxon>Hexapoda</taxon>
        <taxon>Insecta</taxon>
        <taxon>Pterygota</taxon>
        <taxon>Neoptera</taxon>
        <taxon>Polyneoptera</taxon>
        <taxon>Dictyoptera</taxon>
        <taxon>Blattodea</taxon>
        <taxon>Blattoidea</taxon>
        <taxon>Blattidae</taxon>
        <taxon>Blattinae</taxon>
        <taxon>Periplaneta</taxon>
    </lineage>
</organism>
<evidence type="ECO:0000313" key="3">
    <source>
        <dbReference type="Proteomes" id="UP001148838"/>
    </source>
</evidence>
<protein>
    <submittedName>
        <fullName evidence="2">Uncharacterized protein</fullName>
    </submittedName>
</protein>
<feature type="region of interest" description="Disordered" evidence="1">
    <location>
        <begin position="307"/>
        <end position="328"/>
    </location>
</feature>
<evidence type="ECO:0000256" key="1">
    <source>
        <dbReference type="SAM" id="MobiDB-lite"/>
    </source>
</evidence>
<sequence length="328" mass="35465">MPSTWLGIEPATLGIEGQRYTNLPTRSTNNYERVLLNRVFSMGSQQQLHKGDNAGEMSLGSSTESYPAFACIGLRENPGKNLNQVTCPDRDSNPGYLVSRPDVLTVTPQDAGANAKPTRIIGSTAGYESIHTAAAQSRLGGGTAAFYLQFTASSVFPHPAFILAMATEQLIEVSATSFPSNLPGFIVICCLVNCLKTGLDPTSDTNKTTHEATKLGDNGDWVYVSLSCAVLCCLIGALCHGDHITKCGQNGVTEDLWGSLRKGSDISDVIRTVSRLWGNGPGSRRKKRRLYYLGHVVRMKRREFPRKPLINTQKVGGNKSDSGRGLLN</sequence>
<reference evidence="2 3" key="1">
    <citation type="journal article" date="2022" name="Allergy">
        <title>Genome assembly and annotation of Periplaneta americana reveal a comprehensive cockroach allergen profile.</title>
        <authorList>
            <person name="Wang L."/>
            <person name="Xiong Q."/>
            <person name="Saelim N."/>
            <person name="Wang L."/>
            <person name="Nong W."/>
            <person name="Wan A.T."/>
            <person name="Shi M."/>
            <person name="Liu X."/>
            <person name="Cao Q."/>
            <person name="Hui J.H.L."/>
            <person name="Sookrung N."/>
            <person name="Leung T.F."/>
            <person name="Tungtrongchitr A."/>
            <person name="Tsui S.K.W."/>
        </authorList>
    </citation>
    <scope>NUCLEOTIDE SEQUENCE [LARGE SCALE GENOMIC DNA]</scope>
    <source>
        <strain evidence="2">PWHHKU_190912</strain>
    </source>
</reference>
<keyword evidence="3" id="KW-1185">Reference proteome</keyword>
<comment type="caution">
    <text evidence="2">The sequence shown here is derived from an EMBL/GenBank/DDBJ whole genome shotgun (WGS) entry which is preliminary data.</text>
</comment>
<name>A0ABQ8SDX0_PERAM</name>